<dbReference type="Proteomes" id="UP001151532">
    <property type="component" value="Chromosome 4"/>
</dbReference>
<dbReference type="EMBL" id="JAPFFK010000004">
    <property type="protein sequence ID" value="KAJ6767116.1"/>
    <property type="molecule type" value="Genomic_DNA"/>
</dbReference>
<evidence type="ECO:0000313" key="3">
    <source>
        <dbReference type="Proteomes" id="UP001151532"/>
    </source>
</evidence>
<name>A0A9Q0WH22_SALPP</name>
<protein>
    <submittedName>
        <fullName evidence="2">CBS DOMAIN-CONTAINING PROTEIN CBSX5-LIKE</fullName>
    </submittedName>
</protein>
<keyword evidence="3" id="KW-1185">Reference proteome</keyword>
<evidence type="ECO:0000256" key="1">
    <source>
        <dbReference type="SAM" id="MobiDB-lite"/>
    </source>
</evidence>
<reference evidence="2" key="1">
    <citation type="submission" date="2022-11" db="EMBL/GenBank/DDBJ databases">
        <authorList>
            <person name="Hyden B.L."/>
            <person name="Feng K."/>
            <person name="Yates T."/>
            <person name="Jawdy S."/>
            <person name="Smart L.B."/>
            <person name="Muchero W."/>
        </authorList>
    </citation>
    <scope>NUCLEOTIDE SEQUENCE</scope>
    <source>
        <tissue evidence="2">Shoot tip</tissue>
    </source>
</reference>
<reference evidence="2" key="2">
    <citation type="journal article" date="2023" name="Int. J. Mol. Sci.">
        <title>De Novo Assembly and Annotation of 11 Diverse Shrub Willow (Salix) Genomes Reveals Novel Gene Organization in Sex-Linked Regions.</title>
        <authorList>
            <person name="Hyden B."/>
            <person name="Feng K."/>
            <person name="Yates T.B."/>
            <person name="Jawdy S."/>
            <person name="Cereghino C."/>
            <person name="Smart L.B."/>
            <person name="Muchero W."/>
        </authorList>
    </citation>
    <scope>NUCLEOTIDE SEQUENCE</scope>
    <source>
        <tissue evidence="2">Shoot tip</tissue>
    </source>
</reference>
<proteinExistence type="predicted"/>
<organism evidence="2 3">
    <name type="scientific">Salix purpurea</name>
    <name type="common">Purple osier willow</name>
    <dbReference type="NCBI Taxonomy" id="77065"/>
    <lineage>
        <taxon>Eukaryota</taxon>
        <taxon>Viridiplantae</taxon>
        <taxon>Streptophyta</taxon>
        <taxon>Embryophyta</taxon>
        <taxon>Tracheophyta</taxon>
        <taxon>Spermatophyta</taxon>
        <taxon>Magnoliopsida</taxon>
        <taxon>eudicotyledons</taxon>
        <taxon>Gunneridae</taxon>
        <taxon>Pentapetalae</taxon>
        <taxon>rosids</taxon>
        <taxon>fabids</taxon>
        <taxon>Malpighiales</taxon>
        <taxon>Salicaceae</taxon>
        <taxon>Saliceae</taxon>
        <taxon>Salix</taxon>
    </lineage>
</organism>
<accession>A0A9Q0WH22</accession>
<feature type="compositionally biased region" description="Basic and acidic residues" evidence="1">
    <location>
        <begin position="141"/>
        <end position="150"/>
    </location>
</feature>
<sequence length="160" mass="17758">MAFSILTNEVSDLCLGKPALSSLSLSATVGEALSALKRSGDLFLSVWSCDQHHRCNSPRSIKDNFAECKCIGKVCLVDVICFLSKEENLKNPGRALQEPVSLLLNSKVSGLVRHLEPHLTRGYKSHPRRCTESCDTASQPLHEKEADKQIHRQFHPPQQP</sequence>
<feature type="region of interest" description="Disordered" evidence="1">
    <location>
        <begin position="141"/>
        <end position="160"/>
    </location>
</feature>
<dbReference type="OrthoDB" id="681454at2759"/>
<comment type="caution">
    <text evidence="2">The sequence shown here is derived from an EMBL/GenBank/DDBJ whole genome shotgun (WGS) entry which is preliminary data.</text>
</comment>
<gene>
    <name evidence="2" type="ORF">OIU79_022976</name>
</gene>
<dbReference type="AlphaFoldDB" id="A0A9Q0WH22"/>
<evidence type="ECO:0000313" key="2">
    <source>
        <dbReference type="EMBL" id="KAJ6767116.1"/>
    </source>
</evidence>